<dbReference type="RefSeq" id="WP_271890096.1">
    <property type="nucleotide sequence ID" value="NZ_JAQBIE010000024.1"/>
</dbReference>
<evidence type="ECO:0000313" key="2">
    <source>
        <dbReference type="Proteomes" id="UP001165641"/>
    </source>
</evidence>
<evidence type="ECO:0000313" key="1">
    <source>
        <dbReference type="EMBL" id="MDB6178980.1"/>
    </source>
</evidence>
<accession>A0ABT4ZJT7</accession>
<dbReference type="Proteomes" id="UP001165641">
    <property type="component" value="Unassembled WGS sequence"/>
</dbReference>
<reference evidence="1" key="1">
    <citation type="submission" date="2022-12" db="EMBL/GenBank/DDBJ databases">
        <title>Paracoccus onchidii sp. nov., isolated from a marine invertebrate from the South China Sea.</title>
        <authorList>
            <person name="Xu S."/>
            <person name="Liu Z."/>
            <person name="Xu Y."/>
        </authorList>
    </citation>
    <scope>NUCLEOTIDE SEQUENCE</scope>
    <source>
        <strain evidence="1">Z330</strain>
    </source>
</reference>
<name>A0ABT4ZJT7_9RHOB</name>
<proteinExistence type="predicted"/>
<comment type="caution">
    <text evidence="1">The sequence shown here is derived from an EMBL/GenBank/DDBJ whole genome shotgun (WGS) entry which is preliminary data.</text>
</comment>
<keyword evidence="2" id="KW-1185">Reference proteome</keyword>
<protein>
    <submittedName>
        <fullName evidence="1">Uncharacterized protein</fullName>
    </submittedName>
</protein>
<sequence length="64" mass="6997">MTPHEQSIAFVRAARGASRTLPEIADAAGLTLDQAREVLARGVQAKRLRVNDSDRQNIIIEVIS</sequence>
<organism evidence="1 2">
    <name type="scientific">Paracoccus onchidii</name>
    <dbReference type="NCBI Taxonomy" id="3017813"/>
    <lineage>
        <taxon>Bacteria</taxon>
        <taxon>Pseudomonadati</taxon>
        <taxon>Pseudomonadota</taxon>
        <taxon>Alphaproteobacteria</taxon>
        <taxon>Rhodobacterales</taxon>
        <taxon>Paracoccaceae</taxon>
        <taxon>Paracoccus</taxon>
    </lineage>
</organism>
<gene>
    <name evidence="1" type="ORF">PAF17_15925</name>
</gene>
<dbReference type="EMBL" id="JAQBIE010000024">
    <property type="protein sequence ID" value="MDB6178980.1"/>
    <property type="molecule type" value="Genomic_DNA"/>
</dbReference>